<feature type="transmembrane region" description="Helical" evidence="8">
    <location>
        <begin position="280"/>
        <end position="299"/>
    </location>
</feature>
<feature type="transmembrane region" description="Helical" evidence="8">
    <location>
        <begin position="193"/>
        <end position="213"/>
    </location>
</feature>
<reference evidence="9 10" key="1">
    <citation type="submission" date="2018-08" db="EMBL/GenBank/DDBJ databases">
        <title>Genome analysis of the thermophilic bacterium of the candidate phylum Aminicenantes from deep subsurface aquifer revealed its physiology and ecological role.</title>
        <authorList>
            <person name="Kadnikov V.V."/>
            <person name="Mardanov A.V."/>
            <person name="Beletsky A.V."/>
            <person name="Karnachuk O.V."/>
            <person name="Ravin N.V."/>
        </authorList>
    </citation>
    <scope>NUCLEOTIDE SEQUENCE [LARGE SCALE GENOMIC DNA]</scope>
    <source>
        <strain evidence="9">BY38</strain>
    </source>
</reference>
<dbReference type="EMBL" id="QUAH01000004">
    <property type="protein sequence ID" value="RFT16241.1"/>
    <property type="molecule type" value="Genomic_DNA"/>
</dbReference>
<dbReference type="InterPro" id="IPR000522">
    <property type="entry name" value="ABC_transptr_permease_BtuC"/>
</dbReference>
<dbReference type="SUPFAM" id="SSF81345">
    <property type="entry name" value="ABC transporter involved in vitamin B12 uptake, BtuC"/>
    <property type="match status" value="1"/>
</dbReference>
<dbReference type="AlphaFoldDB" id="A0A3E2BNF3"/>
<comment type="subcellular location">
    <subcellularLocation>
        <location evidence="1">Cell membrane</location>
        <topology evidence="1">Multi-pass membrane protein</topology>
    </subcellularLocation>
</comment>
<dbReference type="PANTHER" id="PTHR30472">
    <property type="entry name" value="FERRIC ENTEROBACTIN TRANSPORT SYSTEM PERMEASE PROTEIN"/>
    <property type="match status" value="1"/>
</dbReference>
<proteinExistence type="inferred from homology"/>
<evidence type="ECO:0000256" key="3">
    <source>
        <dbReference type="ARBA" id="ARBA00022448"/>
    </source>
</evidence>
<keyword evidence="3" id="KW-0813">Transport</keyword>
<evidence type="ECO:0000313" key="10">
    <source>
        <dbReference type="Proteomes" id="UP000257323"/>
    </source>
</evidence>
<dbReference type="PANTHER" id="PTHR30472:SF25">
    <property type="entry name" value="ABC TRANSPORTER PERMEASE PROTEIN MJ0876-RELATED"/>
    <property type="match status" value="1"/>
</dbReference>
<evidence type="ECO:0000256" key="7">
    <source>
        <dbReference type="ARBA" id="ARBA00023136"/>
    </source>
</evidence>
<keyword evidence="5 8" id="KW-0812">Transmembrane</keyword>
<evidence type="ECO:0000256" key="6">
    <source>
        <dbReference type="ARBA" id="ARBA00022989"/>
    </source>
</evidence>
<name>A0A3E2BNF3_9BACT</name>
<dbReference type="GO" id="GO:0005886">
    <property type="term" value="C:plasma membrane"/>
    <property type="evidence" value="ECO:0007669"/>
    <property type="project" value="UniProtKB-SubCell"/>
</dbReference>
<dbReference type="GO" id="GO:0022857">
    <property type="term" value="F:transmembrane transporter activity"/>
    <property type="evidence" value="ECO:0007669"/>
    <property type="project" value="InterPro"/>
</dbReference>
<evidence type="ECO:0000256" key="5">
    <source>
        <dbReference type="ARBA" id="ARBA00022692"/>
    </source>
</evidence>
<dbReference type="Pfam" id="PF01032">
    <property type="entry name" value="FecCD"/>
    <property type="match status" value="1"/>
</dbReference>
<keyword evidence="6 8" id="KW-1133">Transmembrane helix</keyword>
<accession>A0A3E2BNF3</accession>
<gene>
    <name evidence="9" type="ORF">OP8BY_1845</name>
</gene>
<feature type="transmembrane region" description="Helical" evidence="8">
    <location>
        <begin position="62"/>
        <end position="82"/>
    </location>
</feature>
<comment type="similarity">
    <text evidence="2">Belongs to the binding-protein-dependent transport system permease family. FecCD subfamily.</text>
</comment>
<feature type="transmembrane region" description="Helical" evidence="8">
    <location>
        <begin position="239"/>
        <end position="265"/>
    </location>
</feature>
<evidence type="ECO:0000313" key="9">
    <source>
        <dbReference type="EMBL" id="RFT16241.1"/>
    </source>
</evidence>
<feature type="transmembrane region" description="Helical" evidence="8">
    <location>
        <begin position="308"/>
        <end position="326"/>
    </location>
</feature>
<protein>
    <submittedName>
        <fullName evidence="9">Vitamin B12 ABC transporter, permease component BtuC</fullName>
    </submittedName>
</protein>
<dbReference type="CDD" id="cd06550">
    <property type="entry name" value="TM_ABC_iron-siderophores_like"/>
    <property type="match status" value="1"/>
</dbReference>
<organism evidence="9 10">
    <name type="scientific">Candidatus Saccharicenans subterraneus</name>
    <dbReference type="NCBI Taxonomy" id="2508984"/>
    <lineage>
        <taxon>Bacteria</taxon>
        <taxon>Candidatus Aminicenantota</taxon>
        <taxon>Candidatus Aminicenantia</taxon>
        <taxon>Candidatus Aminicenantales</taxon>
        <taxon>Candidatus Saccharicenantaceae</taxon>
        <taxon>Candidatus Saccharicenans</taxon>
    </lineage>
</organism>
<comment type="caution">
    <text evidence="9">The sequence shown here is derived from an EMBL/GenBank/DDBJ whole genome shotgun (WGS) entry which is preliminary data.</text>
</comment>
<dbReference type="Proteomes" id="UP000257323">
    <property type="component" value="Unassembled WGS sequence"/>
</dbReference>
<evidence type="ECO:0000256" key="4">
    <source>
        <dbReference type="ARBA" id="ARBA00022475"/>
    </source>
</evidence>
<sequence>MKTTSRLRFLQLALLLFTLLGFLLSLKLGPVKTSLDEVFRAIISGKSELTDIILGLRLPRALLAYLVGTCLSLSGAILQGYFRNPLADPFILGASSGASLGAVLSLQLGLVLNLAGLSAQSLLALLASLLLVSGVYLISERRRFQTTESLLLTGIAAGALASALTSFLLFHRADAYEQAVFWLLGSFSLAEWQQVWLILGTLVLAVLVSQYLARDMNLLSLGDETARSLGCPVRSVRRVFLLLATLLASFSVSVAGIIGFVGLIVPHGVRLIVGPDHRRLFLHSALAGGLFLLVSDLLARLVLAPSELPVGVVTAAFGAPFFIYLLNRPHSS</sequence>
<dbReference type="FunFam" id="1.10.3470.10:FF:000001">
    <property type="entry name" value="Vitamin B12 ABC transporter permease BtuC"/>
    <property type="match status" value="1"/>
</dbReference>
<dbReference type="Gene3D" id="1.10.3470.10">
    <property type="entry name" value="ABC transporter involved in vitamin B12 uptake, BtuC"/>
    <property type="match status" value="1"/>
</dbReference>
<evidence type="ECO:0000256" key="2">
    <source>
        <dbReference type="ARBA" id="ARBA00007935"/>
    </source>
</evidence>
<dbReference type="InterPro" id="IPR037294">
    <property type="entry name" value="ABC_BtuC-like"/>
</dbReference>
<keyword evidence="7 8" id="KW-0472">Membrane</keyword>
<keyword evidence="4" id="KW-1003">Cell membrane</keyword>
<feature type="transmembrane region" description="Helical" evidence="8">
    <location>
        <begin position="150"/>
        <end position="173"/>
    </location>
</feature>
<feature type="transmembrane region" description="Helical" evidence="8">
    <location>
        <begin position="117"/>
        <end position="138"/>
    </location>
</feature>
<evidence type="ECO:0000256" key="8">
    <source>
        <dbReference type="SAM" id="Phobius"/>
    </source>
</evidence>
<evidence type="ECO:0000256" key="1">
    <source>
        <dbReference type="ARBA" id="ARBA00004651"/>
    </source>
</evidence>
<feature type="transmembrane region" description="Helical" evidence="8">
    <location>
        <begin position="89"/>
        <end position="111"/>
    </location>
</feature>